<dbReference type="InterPro" id="IPR036890">
    <property type="entry name" value="HATPase_C_sf"/>
</dbReference>
<proteinExistence type="predicted"/>
<evidence type="ECO:0000259" key="1">
    <source>
        <dbReference type="Pfam" id="PF13581"/>
    </source>
</evidence>
<dbReference type="OrthoDB" id="5769716at2"/>
<dbReference type="InterPro" id="IPR003594">
    <property type="entry name" value="HATPase_dom"/>
</dbReference>
<sequence>MIDSSAPAKVIETHHVNSESDVMSVVMAVYTIAQQLGYSAPIVSELATSVSELATNIVKYAGEGEVSIHYVETSLNIGLKVIASDSGEGISDLTNALKDNYSTGQSLGLGLPGVVRMMDDFEIQSSPGQGTVVTITKWKI</sequence>
<protein>
    <submittedName>
        <fullName evidence="3">Anti-sigma factor</fullName>
    </submittedName>
    <submittedName>
        <fullName evidence="2">Anti-sigma regulatory factor</fullName>
    </submittedName>
</protein>
<dbReference type="RefSeq" id="WP_069669168.1">
    <property type="nucleotide sequence ID" value="NZ_CP180206.1"/>
</dbReference>
<dbReference type="SUPFAM" id="SSF55874">
    <property type="entry name" value="ATPase domain of HSP90 chaperone/DNA topoisomerase II/histidine kinase"/>
    <property type="match status" value="1"/>
</dbReference>
<dbReference type="Pfam" id="PF13581">
    <property type="entry name" value="HATPase_c_2"/>
    <property type="match status" value="1"/>
</dbReference>
<dbReference type="GeneID" id="78078213"/>
<dbReference type="AlphaFoldDB" id="A0A178J8Z2"/>
<accession>A0A178J8Z2</accession>
<dbReference type="Gene3D" id="3.30.565.10">
    <property type="entry name" value="Histidine kinase-like ATPase, C-terminal domain"/>
    <property type="match status" value="1"/>
</dbReference>
<evidence type="ECO:0000313" key="4">
    <source>
        <dbReference type="Proteomes" id="UP000094761"/>
    </source>
</evidence>
<feature type="domain" description="Histidine kinase/HSP90-like ATPase" evidence="1">
    <location>
        <begin position="22"/>
        <end position="137"/>
    </location>
</feature>
<evidence type="ECO:0000313" key="3">
    <source>
        <dbReference type="EMBL" id="OAM98008.1"/>
    </source>
</evidence>
<evidence type="ECO:0000313" key="2">
    <source>
        <dbReference type="EMBL" id="MDC5739117.1"/>
    </source>
</evidence>
<reference evidence="3 4" key="1">
    <citation type="submission" date="2016-03" db="EMBL/GenBank/DDBJ databases">
        <title>Draft genome sequence of the Vibrio tubiashii subs. europaeus.</title>
        <authorList>
            <person name="Spinard E."/>
            <person name="Dubert J."/>
            <person name="Nelson D.R."/>
            <person name="Barja J.L."/>
        </authorList>
    </citation>
    <scope>NUCLEOTIDE SEQUENCE [LARGE SCALE GENOMIC DNA]</scope>
    <source>
        <strain evidence="4">PP-638</strain>
        <strain evidence="3">PP2-638</strain>
    </source>
</reference>
<organism evidence="3 4">
    <name type="scientific">Vibrio europaeus</name>
    <dbReference type="NCBI Taxonomy" id="300876"/>
    <lineage>
        <taxon>Bacteria</taxon>
        <taxon>Pseudomonadati</taxon>
        <taxon>Pseudomonadota</taxon>
        <taxon>Gammaproteobacteria</taxon>
        <taxon>Vibrionales</taxon>
        <taxon>Vibrionaceae</taxon>
        <taxon>Vibrio</taxon>
        <taxon>Vibrio oreintalis group</taxon>
    </lineage>
</organism>
<dbReference type="Proteomes" id="UP000094761">
    <property type="component" value="Unassembled WGS sequence"/>
</dbReference>
<dbReference type="EMBL" id="JAPFIT010000010">
    <property type="protein sequence ID" value="MDC5739117.1"/>
    <property type="molecule type" value="Genomic_DNA"/>
</dbReference>
<comment type="caution">
    <text evidence="3">The sequence shown here is derived from an EMBL/GenBank/DDBJ whole genome shotgun (WGS) entry which is preliminary data.</text>
</comment>
<name>A0A178J8Z2_9VIBR</name>
<keyword evidence="5" id="KW-1185">Reference proteome</keyword>
<dbReference type="CDD" id="cd16934">
    <property type="entry name" value="HATPase_RsbT-like"/>
    <property type="match status" value="1"/>
</dbReference>
<evidence type="ECO:0000313" key="5">
    <source>
        <dbReference type="Proteomes" id="UP001150001"/>
    </source>
</evidence>
<dbReference type="EMBL" id="LUAX01000007">
    <property type="protein sequence ID" value="OAM98008.1"/>
    <property type="molecule type" value="Genomic_DNA"/>
</dbReference>
<gene>
    <name evidence="3" type="ORF">AZ468_21015</name>
    <name evidence="2" type="ORF">OPW20_03505</name>
</gene>
<dbReference type="Proteomes" id="UP001150001">
    <property type="component" value="Unassembled WGS sequence"/>
</dbReference>
<reference evidence="2" key="2">
    <citation type="submission" date="2022-11" db="EMBL/GenBank/DDBJ databases">
        <title>Role of the vibriolysin VemA secreted by the emergent pathogen Vibrio europaeus in the colonization of Manila clam mucus.</title>
        <authorList>
            <person name="Martinez C."/>
            <person name="Rodriguez S."/>
            <person name="Vences A."/>
            <person name="Barja J.L."/>
            <person name="Toranzo A.E."/>
            <person name="Dubert J."/>
        </authorList>
    </citation>
    <scope>NUCLEOTIDE SEQUENCE</scope>
    <source>
        <strain evidence="2">3454</strain>
    </source>
</reference>